<keyword evidence="12" id="KW-1185">Reference proteome</keyword>
<dbReference type="SUPFAM" id="SSF48019">
    <property type="entry name" value="post-AAA+ oligomerization domain-like"/>
    <property type="match status" value="1"/>
</dbReference>
<evidence type="ECO:0000256" key="3">
    <source>
        <dbReference type="ARBA" id="ARBA00022679"/>
    </source>
</evidence>
<dbReference type="SUPFAM" id="SSF52540">
    <property type="entry name" value="P-loop containing nucleoside triphosphate hydrolases"/>
    <property type="match status" value="1"/>
</dbReference>
<dbReference type="eggNOG" id="COG1466">
    <property type="taxonomic scope" value="Bacteria"/>
</dbReference>
<keyword evidence="3 11" id="KW-0808">Transferase</keyword>
<protein>
    <recommendedName>
        <fullName evidence="2">DNA polymerase III subunit delta</fullName>
        <ecNumber evidence="1">2.7.7.7</ecNumber>
    </recommendedName>
</protein>
<evidence type="ECO:0000313" key="11">
    <source>
        <dbReference type="EMBL" id="ABX81507.1"/>
    </source>
</evidence>
<dbReference type="GO" id="GO:0009360">
    <property type="term" value="C:DNA polymerase III complex"/>
    <property type="evidence" value="ECO:0007669"/>
    <property type="project" value="InterPro"/>
</dbReference>
<dbReference type="PANTHER" id="PTHR34388:SF1">
    <property type="entry name" value="DNA POLYMERASE III SUBUNIT DELTA"/>
    <property type="match status" value="1"/>
</dbReference>
<dbReference type="HOGENOM" id="CLU_044694_4_1_14"/>
<evidence type="ECO:0000256" key="1">
    <source>
        <dbReference type="ARBA" id="ARBA00012417"/>
    </source>
</evidence>
<name>A9NGM7_ACHLI</name>
<dbReference type="Pfam" id="PF21694">
    <property type="entry name" value="DNA_pol3_delta_C"/>
    <property type="match status" value="1"/>
</dbReference>
<dbReference type="GO" id="GO:0003677">
    <property type="term" value="F:DNA binding"/>
    <property type="evidence" value="ECO:0007669"/>
    <property type="project" value="InterPro"/>
</dbReference>
<dbReference type="STRING" id="441768.ACL_0894"/>
<evidence type="ECO:0000256" key="2">
    <source>
        <dbReference type="ARBA" id="ARBA00017703"/>
    </source>
</evidence>
<dbReference type="InterPro" id="IPR027417">
    <property type="entry name" value="P-loop_NTPase"/>
</dbReference>
<accession>A9NGM7</accession>
<dbReference type="GO" id="GO:0006261">
    <property type="term" value="P:DNA-templated DNA replication"/>
    <property type="evidence" value="ECO:0007669"/>
    <property type="project" value="TreeGrafter"/>
</dbReference>
<dbReference type="KEGG" id="acl:ACL_0894"/>
<dbReference type="Proteomes" id="UP000008558">
    <property type="component" value="Chromosome"/>
</dbReference>
<evidence type="ECO:0000256" key="4">
    <source>
        <dbReference type="ARBA" id="ARBA00022695"/>
    </source>
</evidence>
<dbReference type="RefSeq" id="WP_012242838.1">
    <property type="nucleotide sequence ID" value="NC_010163.1"/>
</dbReference>
<dbReference type="Gene3D" id="3.40.50.300">
    <property type="entry name" value="P-loop containing nucleotide triphosphate hydrolases"/>
    <property type="match status" value="1"/>
</dbReference>
<gene>
    <name evidence="11" type="primary">holA</name>
    <name evidence="11" type="ordered locus">ACL_0894</name>
</gene>
<feature type="domain" description="DNA polymerase III delta N-terminal" evidence="9">
    <location>
        <begin position="5"/>
        <end position="113"/>
    </location>
</feature>
<organism evidence="11 12">
    <name type="scientific">Acholeplasma laidlawii (strain PG-8A)</name>
    <dbReference type="NCBI Taxonomy" id="441768"/>
    <lineage>
        <taxon>Bacteria</taxon>
        <taxon>Bacillati</taxon>
        <taxon>Mycoplasmatota</taxon>
        <taxon>Mollicutes</taxon>
        <taxon>Acholeplasmatales</taxon>
        <taxon>Acholeplasmataceae</taxon>
        <taxon>Acholeplasma</taxon>
    </lineage>
</organism>
<dbReference type="InterPro" id="IPR010372">
    <property type="entry name" value="DNA_pol3_delta_N"/>
</dbReference>
<evidence type="ECO:0000256" key="6">
    <source>
        <dbReference type="ARBA" id="ARBA00022932"/>
    </source>
</evidence>
<proteinExistence type="inferred from homology"/>
<feature type="domain" description="DNA polymerase III delta subunit-like C-terminal" evidence="10">
    <location>
        <begin position="193"/>
        <end position="312"/>
    </location>
</feature>
<keyword evidence="5" id="KW-0235">DNA replication</keyword>
<comment type="similarity">
    <text evidence="7">Belongs to the DNA polymerase HolA subunit family.</text>
</comment>
<dbReference type="AlphaFoldDB" id="A9NGM7"/>
<evidence type="ECO:0000256" key="7">
    <source>
        <dbReference type="ARBA" id="ARBA00034754"/>
    </source>
</evidence>
<dbReference type="Gene3D" id="1.10.8.60">
    <property type="match status" value="1"/>
</dbReference>
<evidence type="ECO:0000259" key="9">
    <source>
        <dbReference type="Pfam" id="PF06144"/>
    </source>
</evidence>
<evidence type="ECO:0000313" key="12">
    <source>
        <dbReference type="Proteomes" id="UP000008558"/>
    </source>
</evidence>
<comment type="catalytic activity">
    <reaction evidence="8">
        <text>DNA(n) + a 2'-deoxyribonucleoside 5'-triphosphate = DNA(n+1) + diphosphate</text>
        <dbReference type="Rhea" id="RHEA:22508"/>
        <dbReference type="Rhea" id="RHEA-COMP:17339"/>
        <dbReference type="Rhea" id="RHEA-COMP:17340"/>
        <dbReference type="ChEBI" id="CHEBI:33019"/>
        <dbReference type="ChEBI" id="CHEBI:61560"/>
        <dbReference type="ChEBI" id="CHEBI:173112"/>
        <dbReference type="EC" id="2.7.7.7"/>
    </reaction>
</comment>
<keyword evidence="4 11" id="KW-0548">Nucleotidyltransferase</keyword>
<dbReference type="InterPro" id="IPR048466">
    <property type="entry name" value="DNA_pol3_delta-like_C"/>
</dbReference>
<dbReference type="NCBIfam" id="TIGR01128">
    <property type="entry name" value="holA"/>
    <property type="match status" value="1"/>
</dbReference>
<dbReference type="EC" id="2.7.7.7" evidence="1"/>
<reference evidence="11 12" key="1">
    <citation type="journal article" date="2011" name="J. Bacteriol.">
        <title>Complete genome and proteome of Acholeplasma laidlawii.</title>
        <authorList>
            <person name="Lazarev V.N."/>
            <person name="Levitskii S.A."/>
            <person name="Basovskii Y.I."/>
            <person name="Chukin M.M."/>
            <person name="Akopian T.A."/>
            <person name="Vereshchagin V.V."/>
            <person name="Kostrjukova E.S."/>
            <person name="Kovaleva G.Y."/>
            <person name="Kazanov M.D."/>
            <person name="Malko D.B."/>
            <person name="Vitreschak A.G."/>
            <person name="Sernova N.V."/>
            <person name="Gelfand M.S."/>
            <person name="Demina I.A."/>
            <person name="Serebryakova M.V."/>
            <person name="Galyamina M.A."/>
            <person name="Vtyurin N.N."/>
            <person name="Rogov S.I."/>
            <person name="Alexeev D.G."/>
            <person name="Ladygina V.G."/>
            <person name="Govorun V.M."/>
        </authorList>
    </citation>
    <scope>NUCLEOTIDE SEQUENCE [LARGE SCALE GENOMIC DNA]</scope>
    <source>
        <strain evidence="11 12">PG-8A</strain>
    </source>
</reference>
<dbReference type="OrthoDB" id="384331at2"/>
<evidence type="ECO:0000259" key="10">
    <source>
        <dbReference type="Pfam" id="PF21694"/>
    </source>
</evidence>
<sequence>MESTYLLVGQSAFLINEQIKTYQDKFKLDQFNIVKLDALETEIEVINQELQTVSFFSDLKMVVIEHLDGLTRYDDKVLSTFYKYLESPSSDIVLILTITELPKDHNLGSYLEKYTFIETIQSLEGETLISYIRESFHKEGYQIEDKSIQLIIERTQNDLFSIHQEISKIKMYAYDEKIVFVEDVDLLVTRNLEDNIFSFSTAYLKGNIKSYMQIYDDLVTNKMPTITIFNHLFNTMHLIMQTKDLMEQGLNQKTLAEQLGVSSGRAYHLMKEAKLQSKKDLETLIHGLAKLDVEIKSGIKDEKLGFELLLLRRLA</sequence>
<keyword evidence="6" id="KW-0239">DNA-directed DNA polymerase</keyword>
<dbReference type="GO" id="GO:0003887">
    <property type="term" value="F:DNA-directed DNA polymerase activity"/>
    <property type="evidence" value="ECO:0007669"/>
    <property type="project" value="UniProtKB-KW"/>
</dbReference>
<dbReference type="InterPro" id="IPR008921">
    <property type="entry name" value="DNA_pol3_clamp-load_cplx_C"/>
</dbReference>
<dbReference type="InterPro" id="IPR005790">
    <property type="entry name" value="DNA_polIII_delta"/>
</dbReference>
<dbReference type="EMBL" id="CP000896">
    <property type="protein sequence ID" value="ABX81507.1"/>
    <property type="molecule type" value="Genomic_DNA"/>
</dbReference>
<dbReference type="Pfam" id="PF06144">
    <property type="entry name" value="DNA_pol3_delta"/>
    <property type="match status" value="1"/>
</dbReference>
<dbReference type="PANTHER" id="PTHR34388">
    <property type="entry name" value="DNA POLYMERASE III SUBUNIT DELTA"/>
    <property type="match status" value="1"/>
</dbReference>
<evidence type="ECO:0000256" key="5">
    <source>
        <dbReference type="ARBA" id="ARBA00022705"/>
    </source>
</evidence>
<dbReference type="Gene3D" id="1.20.272.10">
    <property type="match status" value="1"/>
</dbReference>
<dbReference type="GeneID" id="41339047"/>
<evidence type="ECO:0000256" key="8">
    <source>
        <dbReference type="ARBA" id="ARBA00049244"/>
    </source>
</evidence>